<dbReference type="InterPro" id="IPR050300">
    <property type="entry name" value="GDXG_lipolytic_enzyme"/>
</dbReference>
<gene>
    <name evidence="3" type="ORF">SAMN05444277_12111</name>
</gene>
<evidence type="ECO:0000313" key="4">
    <source>
        <dbReference type="Proteomes" id="UP000199031"/>
    </source>
</evidence>
<evidence type="ECO:0000256" key="1">
    <source>
        <dbReference type="ARBA" id="ARBA00022801"/>
    </source>
</evidence>
<dbReference type="EMBL" id="FOXQ01000021">
    <property type="protein sequence ID" value="SFQ54890.1"/>
    <property type="molecule type" value="Genomic_DNA"/>
</dbReference>
<name>A0A1I5ZEM2_9BACT</name>
<dbReference type="PANTHER" id="PTHR48081">
    <property type="entry name" value="AB HYDROLASE SUPERFAMILY PROTEIN C4A8.06C"/>
    <property type="match status" value="1"/>
</dbReference>
<dbReference type="InterPro" id="IPR029058">
    <property type="entry name" value="AB_hydrolase_fold"/>
</dbReference>
<feature type="signal peptide" evidence="2">
    <location>
        <begin position="1"/>
        <end position="20"/>
    </location>
</feature>
<keyword evidence="1" id="KW-0378">Hydrolase</keyword>
<dbReference type="AlphaFoldDB" id="A0A1I5ZEM2"/>
<evidence type="ECO:0000256" key="2">
    <source>
        <dbReference type="SAM" id="SignalP"/>
    </source>
</evidence>
<keyword evidence="2" id="KW-0732">Signal</keyword>
<reference evidence="3 4" key="1">
    <citation type="submission" date="2016-10" db="EMBL/GenBank/DDBJ databases">
        <authorList>
            <person name="de Groot N.N."/>
        </authorList>
    </citation>
    <scope>NUCLEOTIDE SEQUENCE [LARGE SCALE GENOMIC DNA]</scope>
    <source>
        <strain evidence="3 4">DSM 28286</strain>
    </source>
</reference>
<proteinExistence type="predicted"/>
<keyword evidence="4" id="KW-1185">Reference proteome</keyword>
<sequence length="407" mass="45378">MRKRIVSAVMLLFIGSTVMSQSIANVSGNCFKEDSCFASSQIYKTDYIFSTVKNTYLSARGKVDLYMTVYSAAPLPKNIQKKTIFANGKYKQPFILLIHGGGFRAGCRTLIANECMEFAKRGYVVAAIDYRLGWAPGDDKKYCKGFCFDGACGLVLNSPCRVGLSDSLDFAVYRSIQDADAAMRYIAHYADNFNIDKRYLYVGGYSAGAITAVNLSYMNQKDLNAVIPKAKAKLGLYNTYGNSFTDKYKIAGLFNNWGGIKDTAYIKATGDKVPMIAFHGIDDSIVPLEKDYPFNCINGAYGSFTGSKLIYERLIHKFPGIPVELYVTYGKHGIFDENPSTDRKALYRIQKAVCFFNRVRNGDKTQKFIEIDKNEDDITYDELIKASPVECDAGGLQQKQYVPIALN</sequence>
<feature type="chain" id="PRO_5011693898" evidence="2">
    <location>
        <begin position="21"/>
        <end position="407"/>
    </location>
</feature>
<evidence type="ECO:0000313" key="3">
    <source>
        <dbReference type="EMBL" id="SFQ54890.1"/>
    </source>
</evidence>
<dbReference type="STRING" id="1465490.SAMN05444277_12111"/>
<dbReference type="GO" id="GO:0016787">
    <property type="term" value="F:hydrolase activity"/>
    <property type="evidence" value="ECO:0007669"/>
    <property type="project" value="UniProtKB-KW"/>
</dbReference>
<dbReference type="OrthoDB" id="9777975at2"/>
<protein>
    <submittedName>
        <fullName evidence="3">Acetyl esterase/lipase</fullName>
    </submittedName>
</protein>
<dbReference type="SUPFAM" id="SSF53474">
    <property type="entry name" value="alpha/beta-Hydrolases"/>
    <property type="match status" value="1"/>
</dbReference>
<dbReference type="Gene3D" id="3.40.50.1820">
    <property type="entry name" value="alpha/beta hydrolase"/>
    <property type="match status" value="1"/>
</dbReference>
<organism evidence="3 4">
    <name type="scientific">Parafilimonas terrae</name>
    <dbReference type="NCBI Taxonomy" id="1465490"/>
    <lineage>
        <taxon>Bacteria</taxon>
        <taxon>Pseudomonadati</taxon>
        <taxon>Bacteroidota</taxon>
        <taxon>Chitinophagia</taxon>
        <taxon>Chitinophagales</taxon>
        <taxon>Chitinophagaceae</taxon>
        <taxon>Parafilimonas</taxon>
    </lineage>
</organism>
<dbReference type="RefSeq" id="WP_090663196.1">
    <property type="nucleotide sequence ID" value="NZ_FOXQ01000021.1"/>
</dbReference>
<dbReference type="Proteomes" id="UP000199031">
    <property type="component" value="Unassembled WGS sequence"/>
</dbReference>
<accession>A0A1I5ZEM2</accession>